<protein>
    <recommendedName>
        <fullName evidence="13">Cysteine protease</fullName>
    </recommendedName>
</protein>
<dbReference type="InterPro" id="IPR038765">
    <property type="entry name" value="Papain-like_cys_pep_sf"/>
</dbReference>
<feature type="domain" description="Granulins" evidence="8">
    <location>
        <begin position="374"/>
        <end position="431"/>
    </location>
</feature>
<evidence type="ECO:0000256" key="3">
    <source>
        <dbReference type="ARBA" id="ARBA00022801"/>
    </source>
</evidence>
<dbReference type="SMART" id="SM00645">
    <property type="entry name" value="Pept_C1"/>
    <property type="match status" value="1"/>
</dbReference>
<evidence type="ECO:0000256" key="1">
    <source>
        <dbReference type="ARBA" id="ARBA00008455"/>
    </source>
</evidence>
<feature type="signal peptide" evidence="7">
    <location>
        <begin position="1"/>
        <end position="21"/>
    </location>
</feature>
<feature type="domain" description="Peptidase C1A papain C-terminal" evidence="9">
    <location>
        <begin position="137"/>
        <end position="351"/>
    </location>
</feature>
<keyword evidence="5" id="KW-1015">Disulfide bond</keyword>
<organism evidence="11 12">
    <name type="scientific">Chenopodium quinoa</name>
    <name type="common">Quinoa</name>
    <dbReference type="NCBI Taxonomy" id="63459"/>
    <lineage>
        <taxon>Eukaryota</taxon>
        <taxon>Viridiplantae</taxon>
        <taxon>Streptophyta</taxon>
        <taxon>Embryophyta</taxon>
        <taxon>Tracheophyta</taxon>
        <taxon>Spermatophyta</taxon>
        <taxon>Magnoliopsida</taxon>
        <taxon>eudicotyledons</taxon>
        <taxon>Gunneridae</taxon>
        <taxon>Pentapetalae</taxon>
        <taxon>Caryophyllales</taxon>
        <taxon>Chenopodiaceae</taxon>
        <taxon>Chenopodioideae</taxon>
        <taxon>Atripliceae</taxon>
        <taxon>Chenopodium</taxon>
    </lineage>
</organism>
<dbReference type="PROSITE" id="PS00640">
    <property type="entry name" value="THIOL_PROTEASE_ASN"/>
    <property type="match status" value="1"/>
</dbReference>
<evidence type="ECO:0000256" key="6">
    <source>
        <dbReference type="ARBA" id="ARBA00023180"/>
    </source>
</evidence>
<reference evidence="11" key="1">
    <citation type="journal article" date="2017" name="Nature">
        <title>The genome of Chenopodium quinoa.</title>
        <authorList>
            <person name="Jarvis D.E."/>
            <person name="Ho Y.S."/>
            <person name="Lightfoot D.J."/>
            <person name="Schmoeckel S.M."/>
            <person name="Li B."/>
            <person name="Borm T.J.A."/>
            <person name="Ohyanagi H."/>
            <person name="Mineta K."/>
            <person name="Michell C.T."/>
            <person name="Saber N."/>
            <person name="Kharbatia N.M."/>
            <person name="Rupper R.R."/>
            <person name="Sharp A.R."/>
            <person name="Dally N."/>
            <person name="Boughton B.A."/>
            <person name="Woo Y.H."/>
            <person name="Gao G."/>
            <person name="Schijlen E.G.W.M."/>
            <person name="Guo X."/>
            <person name="Momin A.A."/>
            <person name="Negrao S."/>
            <person name="Al-Babili S."/>
            <person name="Gehring C."/>
            <person name="Roessner U."/>
            <person name="Jung C."/>
            <person name="Murphy K."/>
            <person name="Arold S.T."/>
            <person name="Gojobori T."/>
            <person name="van der Linden C.G."/>
            <person name="van Loo E.N."/>
            <person name="Jellen E.N."/>
            <person name="Maughan P.J."/>
            <person name="Tester M."/>
        </authorList>
    </citation>
    <scope>NUCLEOTIDE SEQUENCE [LARGE SCALE GENOMIC DNA]</scope>
    <source>
        <strain evidence="11">cv. PI 614886</strain>
    </source>
</reference>
<keyword evidence="3" id="KW-0378">Hydrolase</keyword>
<dbReference type="Proteomes" id="UP000596660">
    <property type="component" value="Unplaced"/>
</dbReference>
<dbReference type="Gramene" id="AUR62044368-RA">
    <property type="protein sequence ID" value="AUR62044368-RA:cds"/>
    <property type="gene ID" value="AUR62044368"/>
</dbReference>
<dbReference type="PROSITE" id="PS00639">
    <property type="entry name" value="THIOL_PROTEASE_HIS"/>
    <property type="match status" value="1"/>
</dbReference>
<dbReference type="PROSITE" id="PS00139">
    <property type="entry name" value="THIOL_PROTEASE_CYS"/>
    <property type="match status" value="1"/>
</dbReference>
<dbReference type="CDD" id="cd02248">
    <property type="entry name" value="Peptidase_C1A"/>
    <property type="match status" value="1"/>
</dbReference>
<dbReference type="InterPro" id="IPR013201">
    <property type="entry name" value="Prot_inhib_I29"/>
</dbReference>
<dbReference type="PRINTS" id="PR00705">
    <property type="entry name" value="PAPAIN"/>
</dbReference>
<dbReference type="InterPro" id="IPR025660">
    <property type="entry name" value="Pept_his_AS"/>
</dbReference>
<dbReference type="SMART" id="SM00848">
    <property type="entry name" value="Inhibitor_I29"/>
    <property type="match status" value="1"/>
</dbReference>
<dbReference type="Pfam" id="PF00112">
    <property type="entry name" value="Peptidase_C1"/>
    <property type="match status" value="1"/>
</dbReference>
<evidence type="ECO:0000256" key="7">
    <source>
        <dbReference type="SAM" id="SignalP"/>
    </source>
</evidence>
<keyword evidence="7" id="KW-0732">Signal</keyword>
<dbReference type="SUPFAM" id="SSF54001">
    <property type="entry name" value="Cysteine proteinases"/>
    <property type="match status" value="1"/>
</dbReference>
<evidence type="ECO:0000313" key="12">
    <source>
        <dbReference type="Proteomes" id="UP000596660"/>
    </source>
</evidence>
<dbReference type="GO" id="GO:0008234">
    <property type="term" value="F:cysteine-type peptidase activity"/>
    <property type="evidence" value="ECO:0007669"/>
    <property type="project" value="UniProtKB-KW"/>
</dbReference>
<dbReference type="InterPro" id="IPR000668">
    <property type="entry name" value="Peptidase_C1A_C"/>
</dbReference>
<accession>A0A803NE21</accession>
<dbReference type="GO" id="GO:0006508">
    <property type="term" value="P:proteolysis"/>
    <property type="evidence" value="ECO:0007669"/>
    <property type="project" value="UniProtKB-KW"/>
</dbReference>
<proteinExistence type="inferred from homology"/>
<dbReference type="InterPro" id="IPR025661">
    <property type="entry name" value="Pept_asp_AS"/>
</dbReference>
<evidence type="ECO:0008006" key="13">
    <source>
        <dbReference type="Google" id="ProtNLM"/>
    </source>
</evidence>
<dbReference type="FunFam" id="2.10.25.160:FF:000002">
    <property type="entry name" value="Cysteine protease 1"/>
    <property type="match status" value="1"/>
</dbReference>
<dbReference type="InterPro" id="IPR037277">
    <property type="entry name" value="Granulin_sf"/>
</dbReference>
<evidence type="ECO:0000259" key="9">
    <source>
        <dbReference type="SMART" id="SM00645"/>
    </source>
</evidence>
<keyword evidence="6" id="KW-0325">Glycoprotein</keyword>
<dbReference type="EnsemblPlants" id="AUR62044368-RA">
    <property type="protein sequence ID" value="AUR62044368-RA:cds"/>
    <property type="gene ID" value="AUR62044368"/>
</dbReference>
<evidence type="ECO:0000256" key="2">
    <source>
        <dbReference type="ARBA" id="ARBA00022670"/>
    </source>
</evidence>
<dbReference type="KEGG" id="cqi:110708210"/>
<gene>
    <name evidence="11" type="primary">LOC110708210</name>
</gene>
<dbReference type="FunFam" id="3.90.70.10:FF:000068">
    <property type="entry name" value="Cysteine protease 1"/>
    <property type="match status" value="1"/>
</dbReference>
<dbReference type="GeneID" id="110708210"/>
<dbReference type="InterPro" id="IPR013128">
    <property type="entry name" value="Peptidase_C1A"/>
</dbReference>
<keyword evidence="2" id="KW-0645">Protease</keyword>
<dbReference type="InterPro" id="IPR000118">
    <property type="entry name" value="Granulin"/>
</dbReference>
<dbReference type="PANTHER" id="PTHR12411">
    <property type="entry name" value="CYSTEINE PROTEASE FAMILY C1-RELATED"/>
    <property type="match status" value="1"/>
</dbReference>
<feature type="domain" description="Cathepsin propeptide inhibitor" evidence="10">
    <location>
        <begin position="50"/>
        <end position="106"/>
    </location>
</feature>
<keyword evidence="4" id="KW-0788">Thiol protease</keyword>
<dbReference type="SMR" id="A0A803NE21"/>
<evidence type="ECO:0000259" key="10">
    <source>
        <dbReference type="SMART" id="SM00848"/>
    </source>
</evidence>
<keyword evidence="12" id="KW-1185">Reference proteome</keyword>
<reference evidence="11" key="2">
    <citation type="submission" date="2021-03" db="UniProtKB">
        <authorList>
            <consortium name="EnsemblPlants"/>
        </authorList>
    </citation>
    <scope>IDENTIFICATION</scope>
</reference>
<feature type="chain" id="PRO_5031203998" description="Cysteine protease" evidence="7">
    <location>
        <begin position="22"/>
        <end position="463"/>
    </location>
</feature>
<dbReference type="SMART" id="SM00277">
    <property type="entry name" value="GRAN"/>
    <property type="match status" value="1"/>
</dbReference>
<evidence type="ECO:0000313" key="11">
    <source>
        <dbReference type="EnsemblPlants" id="AUR62044368-RA:cds"/>
    </source>
</evidence>
<dbReference type="OMA" id="CIYEYAN"/>
<dbReference type="Gene3D" id="2.10.25.160">
    <property type="entry name" value="Granulin"/>
    <property type="match status" value="1"/>
</dbReference>
<dbReference type="AlphaFoldDB" id="A0A803NE21"/>
<evidence type="ECO:0000256" key="4">
    <source>
        <dbReference type="ARBA" id="ARBA00022807"/>
    </source>
</evidence>
<dbReference type="Pfam" id="PF08246">
    <property type="entry name" value="Inhibitor_I29"/>
    <property type="match status" value="1"/>
</dbReference>
<dbReference type="SUPFAM" id="SSF57277">
    <property type="entry name" value="Granulin repeat"/>
    <property type="match status" value="1"/>
</dbReference>
<dbReference type="OrthoDB" id="10253408at2759"/>
<dbReference type="InterPro" id="IPR039417">
    <property type="entry name" value="Peptidase_C1A_papain-like"/>
</dbReference>
<dbReference type="RefSeq" id="XP_021741987.1">
    <property type="nucleotide sequence ID" value="XM_021886295.1"/>
</dbReference>
<dbReference type="Pfam" id="PF00396">
    <property type="entry name" value="Granulin"/>
    <property type="match status" value="1"/>
</dbReference>
<comment type="similarity">
    <text evidence="1">Belongs to the peptidase C1 family.</text>
</comment>
<evidence type="ECO:0000256" key="5">
    <source>
        <dbReference type="ARBA" id="ARBA00023157"/>
    </source>
</evidence>
<dbReference type="Gene3D" id="3.90.70.10">
    <property type="entry name" value="Cysteine proteinases"/>
    <property type="match status" value="1"/>
</dbReference>
<evidence type="ECO:0000259" key="8">
    <source>
        <dbReference type="SMART" id="SM00277"/>
    </source>
</evidence>
<name>A0A803NE21_CHEQI</name>
<dbReference type="InterPro" id="IPR000169">
    <property type="entry name" value="Pept_cys_AS"/>
</dbReference>
<sequence length="463" mass="51015">MAPSSITIFYLLATLFVISSAIDMSIVSHNKNKALLEQAARTEEEVMALYESWLVKHGKNYNDLGEKEDRFGIFKDNLRYIDDHNSQNLSFKLGLTKFADLTNEEYRSRYLGTRRKSNSVSVGSKSNRYAYKEGDSLPESVDWREKGAVVAVKDQGSCGSCWAFSTIAAVEGVNQIVTGDLISLSEQELVDCDTSYNEGCNGGLMDYAFEFIIKNGGIDTDDDYPYKARDGTCDTYRKNAKVVTIDDYEDVPINDEKSLQKAVANQPISVAIEGGGRDFQLYASGVFNGKCGTALDHGVAVVGYGTEKGLDYWIVRNSWGAGWGEEGYIRMERNTKYTGLCGIAMEPSYPIKEGMNPPNPGPSPPTPVKPPSVCDSYYSCPEGNTCCCIYEYANYCFSWGCCPLEAASCCEDHYSCCPHDYPICNVYQGTCSMSKDNPIGIPALKRTPAKPHWAFGSTGRSSS</sequence>